<accession>A0ABS7S9M8</accession>
<dbReference type="Gene3D" id="1.10.357.10">
    <property type="entry name" value="Tetracycline Repressor, domain 2"/>
    <property type="match status" value="1"/>
</dbReference>
<evidence type="ECO:0000256" key="4">
    <source>
        <dbReference type="PROSITE-ProRule" id="PRU00335"/>
    </source>
</evidence>
<comment type="caution">
    <text evidence="6">The sequence shown here is derived from an EMBL/GenBank/DDBJ whole genome shotgun (WGS) entry which is preliminary data.</text>
</comment>
<evidence type="ECO:0000256" key="3">
    <source>
        <dbReference type="ARBA" id="ARBA00023163"/>
    </source>
</evidence>
<dbReference type="InterPro" id="IPR009057">
    <property type="entry name" value="Homeodomain-like_sf"/>
</dbReference>
<dbReference type="PANTHER" id="PTHR47506:SF1">
    <property type="entry name" value="HTH-TYPE TRANSCRIPTIONAL REGULATOR YJDC"/>
    <property type="match status" value="1"/>
</dbReference>
<dbReference type="PRINTS" id="PR00455">
    <property type="entry name" value="HTHTETR"/>
</dbReference>
<keyword evidence="7" id="KW-1185">Reference proteome</keyword>
<dbReference type="Pfam" id="PF00440">
    <property type="entry name" value="TetR_N"/>
    <property type="match status" value="1"/>
</dbReference>
<name>A0ABS7S9M8_9MICO</name>
<dbReference type="PANTHER" id="PTHR47506">
    <property type="entry name" value="TRANSCRIPTIONAL REGULATORY PROTEIN"/>
    <property type="match status" value="1"/>
</dbReference>
<evidence type="ECO:0000259" key="5">
    <source>
        <dbReference type="PROSITE" id="PS50977"/>
    </source>
</evidence>
<organism evidence="6 7">
    <name type="scientific">Occultella gossypii</name>
    <dbReference type="NCBI Taxonomy" id="2800820"/>
    <lineage>
        <taxon>Bacteria</taxon>
        <taxon>Bacillati</taxon>
        <taxon>Actinomycetota</taxon>
        <taxon>Actinomycetes</taxon>
        <taxon>Micrococcales</taxon>
        <taxon>Ruaniaceae</taxon>
        <taxon>Occultella</taxon>
    </lineage>
</organism>
<gene>
    <name evidence="6" type="ORF">KCQ71_12140</name>
</gene>
<evidence type="ECO:0000256" key="2">
    <source>
        <dbReference type="ARBA" id="ARBA00023125"/>
    </source>
</evidence>
<keyword evidence="3" id="KW-0804">Transcription</keyword>
<keyword evidence="1" id="KW-0805">Transcription regulation</keyword>
<keyword evidence="2 4" id="KW-0238">DNA-binding</keyword>
<dbReference type="SUPFAM" id="SSF46689">
    <property type="entry name" value="Homeodomain-like"/>
    <property type="match status" value="1"/>
</dbReference>
<protein>
    <submittedName>
        <fullName evidence="6">TetR/AcrR family transcriptional regulator</fullName>
    </submittedName>
</protein>
<evidence type="ECO:0000313" key="7">
    <source>
        <dbReference type="Proteomes" id="UP000826651"/>
    </source>
</evidence>
<feature type="DNA-binding region" description="H-T-H motif" evidence="4">
    <location>
        <begin position="38"/>
        <end position="57"/>
    </location>
</feature>
<sequence length="198" mass="21153">MTVVRLVEGRATRNTERTRRAVLDAASQLILEKGAAVTLAQVAAVAGVSKSGLIHHFGSRDQLFIAVVEDVQERFRATVLSHLDLSENYPGKMLRAYVRALCEGSSQAVATRDFTAVASWGGLHALPAVSAVSDEHSAWWHEQFAIDGLGVERIQIVRRAAEGVALAALSGEEDEASIATARGLLLALATDGTFHTPI</sequence>
<dbReference type="PROSITE" id="PS50977">
    <property type="entry name" value="HTH_TETR_2"/>
    <property type="match status" value="1"/>
</dbReference>
<evidence type="ECO:0000256" key="1">
    <source>
        <dbReference type="ARBA" id="ARBA00023015"/>
    </source>
</evidence>
<dbReference type="InterPro" id="IPR001647">
    <property type="entry name" value="HTH_TetR"/>
</dbReference>
<dbReference type="EMBL" id="JAGSHT010000012">
    <property type="protein sequence ID" value="MBZ2196910.1"/>
    <property type="molecule type" value="Genomic_DNA"/>
</dbReference>
<dbReference type="Proteomes" id="UP000826651">
    <property type="component" value="Unassembled WGS sequence"/>
</dbReference>
<feature type="domain" description="HTH tetR-type" evidence="5">
    <location>
        <begin position="16"/>
        <end position="75"/>
    </location>
</feature>
<evidence type="ECO:0000313" key="6">
    <source>
        <dbReference type="EMBL" id="MBZ2196910.1"/>
    </source>
</evidence>
<proteinExistence type="predicted"/>
<reference evidence="6 7" key="1">
    <citation type="submission" date="2021-04" db="EMBL/GenBank/DDBJ databases">
        <title>Ruania sp. nov., isolated from sandy soil of mangrove forest.</title>
        <authorList>
            <person name="Ge X."/>
            <person name="Huang R."/>
            <person name="Liu W."/>
        </authorList>
    </citation>
    <scope>NUCLEOTIDE SEQUENCE [LARGE SCALE GENOMIC DNA]</scope>
    <source>
        <strain evidence="6 7">N2-46</strain>
    </source>
</reference>